<organism evidence="1">
    <name type="scientific">Rhizophora mucronata</name>
    <name type="common">Asiatic mangrove</name>
    <dbReference type="NCBI Taxonomy" id="61149"/>
    <lineage>
        <taxon>Eukaryota</taxon>
        <taxon>Viridiplantae</taxon>
        <taxon>Streptophyta</taxon>
        <taxon>Embryophyta</taxon>
        <taxon>Tracheophyta</taxon>
        <taxon>Spermatophyta</taxon>
        <taxon>Magnoliopsida</taxon>
        <taxon>eudicotyledons</taxon>
        <taxon>Gunneridae</taxon>
        <taxon>Pentapetalae</taxon>
        <taxon>rosids</taxon>
        <taxon>fabids</taxon>
        <taxon>Malpighiales</taxon>
        <taxon>Rhizophoraceae</taxon>
        <taxon>Rhizophora</taxon>
    </lineage>
</organism>
<evidence type="ECO:0000313" key="1">
    <source>
        <dbReference type="EMBL" id="MBX52021.1"/>
    </source>
</evidence>
<proteinExistence type="predicted"/>
<accession>A0A2P2PBM6</accession>
<dbReference type="AlphaFoldDB" id="A0A2P2PBM6"/>
<protein>
    <submittedName>
        <fullName evidence="1">Uncharacterized protein</fullName>
    </submittedName>
</protein>
<reference evidence="1" key="1">
    <citation type="submission" date="2018-02" db="EMBL/GenBank/DDBJ databases">
        <title>Rhizophora mucronata_Transcriptome.</title>
        <authorList>
            <person name="Meera S.P."/>
            <person name="Sreeshan A."/>
            <person name="Augustine A."/>
        </authorList>
    </citation>
    <scope>NUCLEOTIDE SEQUENCE</scope>
    <source>
        <tissue evidence="1">Leaf</tissue>
    </source>
</reference>
<sequence>MFFNSEVQGCDPNDRRIAFHCLLA</sequence>
<name>A0A2P2PBM6_RHIMU</name>
<dbReference type="EMBL" id="GGEC01071537">
    <property type="protein sequence ID" value="MBX52021.1"/>
    <property type="molecule type" value="Transcribed_RNA"/>
</dbReference>